<keyword evidence="3" id="KW-1185">Reference proteome</keyword>
<comment type="caution">
    <text evidence="2">The sequence shown here is derived from an EMBL/GenBank/DDBJ whole genome shotgun (WGS) entry which is preliminary data.</text>
</comment>
<evidence type="ECO:0000256" key="1">
    <source>
        <dbReference type="SAM" id="MobiDB-lite"/>
    </source>
</evidence>
<name>A0ABD3PGS1_9STRA</name>
<sequence>MPPSSTRAAARSKTLRKSTSSLSDHEQANPESAMIARTDSMASRAKAGESFTNEELDDVINSLHNITPRDSSIDWEALRRLLREVAHLSHKQWEVTGANSDKMAKILTPDGLNSEASQIFERILHEGNWDGALAYAKKKVDNDPKRQKKSAWAVLVTGVNGIRKTTAMYQPWFAQALHEALVPPSGMEIVDFDADSLPTGENSFFRQLDHMICTLCNEDFSKLYALTSAQLSNSDEDEDQDPPKDLIQKYSNLKASIFSRYRTLSELLGVLLLKEAQNFNINVMCETSGRDVAMFHYLDHFFGSNYNKLAIHFKINDLTHAMESVDKRMVNEIKTGQRCLLDGDVFDVIYANAGGPYGSEVLEDVQKDSTRVWEEVSKGDGVGKDWYKASFEIEAHESDPWTIRAVRPDGSYGTRFQFGEARQVS</sequence>
<organism evidence="2 3">
    <name type="scientific">Cyclotella atomus</name>
    <dbReference type="NCBI Taxonomy" id="382360"/>
    <lineage>
        <taxon>Eukaryota</taxon>
        <taxon>Sar</taxon>
        <taxon>Stramenopiles</taxon>
        <taxon>Ochrophyta</taxon>
        <taxon>Bacillariophyta</taxon>
        <taxon>Coscinodiscophyceae</taxon>
        <taxon>Thalassiosirophycidae</taxon>
        <taxon>Stephanodiscales</taxon>
        <taxon>Stephanodiscaceae</taxon>
        <taxon>Cyclotella</taxon>
    </lineage>
</organism>
<dbReference type="AlphaFoldDB" id="A0ABD3PGS1"/>
<dbReference type="Proteomes" id="UP001530400">
    <property type="component" value="Unassembled WGS sequence"/>
</dbReference>
<dbReference type="EMBL" id="JALLPJ020000633">
    <property type="protein sequence ID" value="KAL3786839.1"/>
    <property type="molecule type" value="Genomic_DNA"/>
</dbReference>
<proteinExistence type="predicted"/>
<evidence type="ECO:0000313" key="2">
    <source>
        <dbReference type="EMBL" id="KAL3786839.1"/>
    </source>
</evidence>
<feature type="region of interest" description="Disordered" evidence="1">
    <location>
        <begin position="1"/>
        <end position="49"/>
    </location>
</feature>
<gene>
    <name evidence="2" type="ORF">ACHAWO_003182</name>
</gene>
<reference evidence="2 3" key="1">
    <citation type="submission" date="2024-10" db="EMBL/GenBank/DDBJ databases">
        <title>Updated reference genomes for cyclostephanoid diatoms.</title>
        <authorList>
            <person name="Roberts W.R."/>
            <person name="Alverson A.J."/>
        </authorList>
    </citation>
    <scope>NUCLEOTIDE SEQUENCE [LARGE SCALE GENOMIC DNA]</scope>
    <source>
        <strain evidence="2 3">AJA010-31</strain>
    </source>
</reference>
<evidence type="ECO:0000313" key="3">
    <source>
        <dbReference type="Proteomes" id="UP001530400"/>
    </source>
</evidence>
<protein>
    <submittedName>
        <fullName evidence="2">Uncharacterized protein</fullName>
    </submittedName>
</protein>
<accession>A0ABD3PGS1</accession>